<reference evidence="1" key="3">
    <citation type="submission" date="2015-04" db="UniProtKB">
        <authorList>
            <consortium name="EnsemblPlants"/>
        </authorList>
    </citation>
    <scope>IDENTIFICATION</scope>
</reference>
<sequence>MATTTTTMAALQFHQQQLPVRAPWPALSSCRPRAAAVRSSSASGGGVVRPKETVKLTYLEINSWVWEVGGWRILVDPILAGNLDFGAPWLFDAAKKRLKSLGVDEVLQSSVDLLLITQSLDDHCHARTLSQIAAAAPDLPVLTTPNARPILAALPFRHVTYLQPGDTHHYMLPGEGRSFSLRILATPGPVLGPPWQRPENGYILTLLQQQEIMSLYYEPHCVYDRSFFDNRQQQLGADVVITPVVKQLLPGNFPVVAGQEDAVELARMLRARYVVPMCNGDVDAKGLLTSFISTQGTLHAFQQLLADALPDAQLLQPTPGIPLHLHFSI</sequence>
<proteinExistence type="predicted"/>
<dbReference type="Pfam" id="PF13483">
    <property type="entry name" value="Lactamase_B_3"/>
    <property type="match status" value="1"/>
</dbReference>
<keyword evidence="2" id="KW-1185">Reference proteome</keyword>
<dbReference type="Gene3D" id="3.60.15.10">
    <property type="entry name" value="Ribonuclease Z/Hydroxyacylglutathione hydrolase-like"/>
    <property type="match status" value="1"/>
</dbReference>
<evidence type="ECO:0000313" key="2">
    <source>
        <dbReference type="Proteomes" id="UP000032180"/>
    </source>
</evidence>
<dbReference type="STRING" id="77586.A0A0D9Y1Y2"/>
<protein>
    <recommendedName>
        <fullName evidence="3">Metallo-beta-lactamase domain-containing protein</fullName>
    </recommendedName>
</protein>
<name>A0A0D9Y1Y2_9ORYZ</name>
<dbReference type="SUPFAM" id="SSF56281">
    <property type="entry name" value="Metallo-hydrolase/oxidoreductase"/>
    <property type="match status" value="1"/>
</dbReference>
<dbReference type="Gramene" id="LPERR12G17130.1">
    <property type="protein sequence ID" value="LPERR12G17130.1"/>
    <property type="gene ID" value="LPERR12G17130"/>
</dbReference>
<dbReference type="AlphaFoldDB" id="A0A0D9Y1Y2"/>
<dbReference type="Proteomes" id="UP000032180">
    <property type="component" value="Chromosome 12"/>
</dbReference>
<dbReference type="EnsemblPlants" id="LPERR12G17130.1">
    <property type="protein sequence ID" value="LPERR12G17130.1"/>
    <property type="gene ID" value="LPERR12G17130"/>
</dbReference>
<dbReference type="PANTHER" id="PTHR36142">
    <property type="entry name" value="METALLO-HYDROLASE/OXIDOREDUCTASE SUPERFAMILY PROTEIN"/>
    <property type="match status" value="1"/>
</dbReference>
<organism evidence="1 2">
    <name type="scientific">Leersia perrieri</name>
    <dbReference type="NCBI Taxonomy" id="77586"/>
    <lineage>
        <taxon>Eukaryota</taxon>
        <taxon>Viridiplantae</taxon>
        <taxon>Streptophyta</taxon>
        <taxon>Embryophyta</taxon>
        <taxon>Tracheophyta</taxon>
        <taxon>Spermatophyta</taxon>
        <taxon>Magnoliopsida</taxon>
        <taxon>Liliopsida</taxon>
        <taxon>Poales</taxon>
        <taxon>Poaceae</taxon>
        <taxon>BOP clade</taxon>
        <taxon>Oryzoideae</taxon>
        <taxon>Oryzeae</taxon>
        <taxon>Oryzinae</taxon>
        <taxon>Leersia</taxon>
    </lineage>
</organism>
<accession>A0A0D9Y1Y2</accession>
<reference evidence="2" key="2">
    <citation type="submission" date="2013-12" db="EMBL/GenBank/DDBJ databases">
        <authorList>
            <person name="Yu Y."/>
            <person name="Lee S."/>
            <person name="de Baynast K."/>
            <person name="Wissotski M."/>
            <person name="Liu L."/>
            <person name="Talag J."/>
            <person name="Goicoechea J."/>
            <person name="Angelova A."/>
            <person name="Jetty R."/>
            <person name="Kudrna D."/>
            <person name="Golser W."/>
            <person name="Rivera L."/>
            <person name="Zhang J."/>
            <person name="Wing R."/>
        </authorList>
    </citation>
    <scope>NUCLEOTIDE SEQUENCE</scope>
</reference>
<dbReference type="HOGENOM" id="CLU_055726_0_0_1"/>
<dbReference type="PANTHER" id="PTHR36142:SF2">
    <property type="entry name" value="METALLO-HYDROLASE_OXIDOREDUCTASE SUPERFAMILY PROTEIN"/>
    <property type="match status" value="1"/>
</dbReference>
<reference evidence="1 2" key="1">
    <citation type="submission" date="2012-08" db="EMBL/GenBank/DDBJ databases">
        <title>Oryza genome evolution.</title>
        <authorList>
            <person name="Wing R.A."/>
        </authorList>
    </citation>
    <scope>NUCLEOTIDE SEQUENCE</scope>
</reference>
<evidence type="ECO:0000313" key="1">
    <source>
        <dbReference type="EnsemblPlants" id="LPERR12G17130.1"/>
    </source>
</evidence>
<dbReference type="InterPro" id="IPR036866">
    <property type="entry name" value="RibonucZ/Hydroxyglut_hydro"/>
</dbReference>
<evidence type="ECO:0008006" key="3">
    <source>
        <dbReference type="Google" id="ProtNLM"/>
    </source>
</evidence>
<dbReference type="eggNOG" id="ENOG502QQUU">
    <property type="taxonomic scope" value="Eukaryota"/>
</dbReference>